<dbReference type="InterPro" id="IPR015797">
    <property type="entry name" value="NUDIX_hydrolase-like_dom_sf"/>
</dbReference>
<proteinExistence type="predicted"/>
<organism evidence="1 2">
    <name type="scientific">Streptomyces coacervatus</name>
    <dbReference type="NCBI Taxonomy" id="647381"/>
    <lineage>
        <taxon>Bacteria</taxon>
        <taxon>Bacillati</taxon>
        <taxon>Actinomycetota</taxon>
        <taxon>Actinomycetes</taxon>
        <taxon>Kitasatosporales</taxon>
        <taxon>Streptomycetaceae</taxon>
        <taxon>Streptomyces</taxon>
    </lineage>
</organism>
<gene>
    <name evidence="1" type="ORF">GCM10022403_079630</name>
</gene>
<keyword evidence="2" id="KW-1185">Reference proteome</keyword>
<accession>A0ABP7J6G7</accession>
<evidence type="ECO:0000313" key="1">
    <source>
        <dbReference type="EMBL" id="GAA3834914.1"/>
    </source>
</evidence>
<reference evidence="2" key="1">
    <citation type="journal article" date="2019" name="Int. J. Syst. Evol. Microbiol.">
        <title>The Global Catalogue of Microorganisms (GCM) 10K type strain sequencing project: providing services to taxonomists for standard genome sequencing and annotation.</title>
        <authorList>
            <consortium name="The Broad Institute Genomics Platform"/>
            <consortium name="The Broad Institute Genome Sequencing Center for Infectious Disease"/>
            <person name="Wu L."/>
            <person name="Ma J."/>
        </authorList>
    </citation>
    <scope>NUCLEOTIDE SEQUENCE [LARGE SCALE GENOMIC DNA]</scope>
    <source>
        <strain evidence="2">JCM 17138</strain>
    </source>
</reference>
<dbReference type="EMBL" id="BAABDE010000031">
    <property type="protein sequence ID" value="GAA3834914.1"/>
    <property type="molecule type" value="Genomic_DNA"/>
</dbReference>
<dbReference type="Proteomes" id="UP001501009">
    <property type="component" value="Unassembled WGS sequence"/>
</dbReference>
<evidence type="ECO:0000313" key="2">
    <source>
        <dbReference type="Proteomes" id="UP001501009"/>
    </source>
</evidence>
<protein>
    <submittedName>
        <fullName evidence="1">Uncharacterized protein</fullName>
    </submittedName>
</protein>
<name>A0ABP7J6G7_9ACTN</name>
<sequence>MIHQGPYISLLRDSVLRPDGSLGAYEHVAADGGVRVVALDDQGRVVLVGDDFYLQRRQRGAGSSRLACARASLT</sequence>
<dbReference type="SUPFAM" id="SSF55811">
    <property type="entry name" value="Nudix"/>
    <property type="match status" value="1"/>
</dbReference>
<dbReference type="Gene3D" id="3.90.79.10">
    <property type="entry name" value="Nucleoside Triphosphate Pyrophosphohydrolase"/>
    <property type="match status" value="1"/>
</dbReference>
<comment type="caution">
    <text evidence="1">The sequence shown here is derived from an EMBL/GenBank/DDBJ whole genome shotgun (WGS) entry which is preliminary data.</text>
</comment>